<accession>A0ACB9XSL0</accession>
<name>A0ACB9XSL0_CHAAC</name>
<comment type="caution">
    <text evidence="1">The sequence shown here is derived from an EMBL/GenBank/DDBJ whole genome shotgun (WGS) entry which is preliminary data.</text>
</comment>
<gene>
    <name evidence="1" type="ORF">KUCAC02_001725</name>
</gene>
<sequence>MIQHLAKTWLLEMLNTCMAKTIPPVWRKAKVVAILKPSKDPSSPMSYRPISLLCITYKLYERLLLQRLMPLRDTKLTKDQAGFRPGRSCAGQLLNLTQHIEDGFEGKQITGAAFIDLSAAYDTVQHRTMFRKLLDMTGDLNLCQVIKSLLNNRRFYVQLNDQRSKWKAQKNGLPQGVFMESHLGRTTLCVLSLFLLLTHLSQAAPGQPASQREEAVEARPPSAALANPFGSGEEDRRLLQSYIQSSLKDSQGGPEISTWEQEVFFLFGLYDFDRSELLDGLEMMKLLSDYNSHHTPGAKTNVLVVSMVDFLLQTHDLNQDGLLAPSELLSPSLPHTQDSSNNKAAEEKLSDHGTDEEAGGAEQREEAQQEVQLQDEDKPQQEVKTEEEELINQVEKQQGQQIPEAPAAEHGQDHKVPVHQGQPEM</sequence>
<keyword evidence="2" id="KW-1185">Reference proteome</keyword>
<reference evidence="1" key="1">
    <citation type="submission" date="2022-05" db="EMBL/GenBank/DDBJ databases">
        <title>Chromosome-level genome of Chaenocephalus aceratus.</title>
        <authorList>
            <person name="Park H."/>
        </authorList>
    </citation>
    <scope>NUCLEOTIDE SEQUENCE</scope>
    <source>
        <strain evidence="1">KU_202001</strain>
    </source>
</reference>
<proteinExistence type="predicted"/>
<dbReference type="EMBL" id="CM043787">
    <property type="protein sequence ID" value="KAI4830072.1"/>
    <property type="molecule type" value="Genomic_DNA"/>
</dbReference>
<evidence type="ECO:0000313" key="2">
    <source>
        <dbReference type="Proteomes" id="UP001057452"/>
    </source>
</evidence>
<organism evidence="1 2">
    <name type="scientific">Chaenocephalus aceratus</name>
    <name type="common">Blackfin icefish</name>
    <name type="synonym">Chaenichthys aceratus</name>
    <dbReference type="NCBI Taxonomy" id="36190"/>
    <lineage>
        <taxon>Eukaryota</taxon>
        <taxon>Metazoa</taxon>
        <taxon>Chordata</taxon>
        <taxon>Craniata</taxon>
        <taxon>Vertebrata</taxon>
        <taxon>Euteleostomi</taxon>
        <taxon>Actinopterygii</taxon>
        <taxon>Neopterygii</taxon>
        <taxon>Teleostei</taxon>
        <taxon>Neoteleostei</taxon>
        <taxon>Acanthomorphata</taxon>
        <taxon>Eupercaria</taxon>
        <taxon>Perciformes</taxon>
        <taxon>Notothenioidei</taxon>
        <taxon>Channichthyidae</taxon>
        <taxon>Chaenocephalus</taxon>
    </lineage>
</organism>
<dbReference type="Proteomes" id="UP001057452">
    <property type="component" value="Chromosome 3"/>
</dbReference>
<protein>
    <submittedName>
        <fullName evidence="1">Uncharacterized protein</fullName>
    </submittedName>
</protein>
<evidence type="ECO:0000313" key="1">
    <source>
        <dbReference type="EMBL" id="KAI4830072.1"/>
    </source>
</evidence>